<dbReference type="InterPro" id="IPR018114">
    <property type="entry name" value="TRYPSIN_HIS"/>
</dbReference>
<keyword evidence="4" id="KW-1133">Transmembrane helix</keyword>
<dbReference type="InterPro" id="IPR050430">
    <property type="entry name" value="Peptidase_S1"/>
</dbReference>
<sequence>MPEIDIQYQGPAGGPSTARPHARWRAALVAMLLVFAGLIGVAPPAQAIYNGTVLSPNKYPWAVRIQLVYPNGVTATCSGALISSYAVVTAAHCLHYNGGTPRTVNVTFHYGSHPGQFTVPVPVLRGGLIVHPGFNEPLLRNDIGVLHLAHRVSEAPIPLATVSAPANTSVVQAGYGCLSDPFLSRQSCPRGLPNTLEAMSTRVVPSGSCPSITGRWSFCTFSHTKSANHGDSGGPVLRSENGVLKLVGIISAFEDSPTAKYLDLSTSIPYELSWIRSTHSGL</sequence>
<dbReference type="SUPFAM" id="SSF50494">
    <property type="entry name" value="Trypsin-like serine proteases"/>
    <property type="match status" value="1"/>
</dbReference>
<keyword evidence="3" id="KW-0720">Serine protease</keyword>
<evidence type="ECO:0000259" key="5">
    <source>
        <dbReference type="PROSITE" id="PS50240"/>
    </source>
</evidence>
<dbReference type="GO" id="GO:0004252">
    <property type="term" value="F:serine-type endopeptidase activity"/>
    <property type="evidence" value="ECO:0007669"/>
    <property type="project" value="InterPro"/>
</dbReference>
<dbReference type="PROSITE" id="PS50240">
    <property type="entry name" value="TRYPSIN_DOM"/>
    <property type="match status" value="1"/>
</dbReference>
<proteinExistence type="inferred from homology"/>
<dbReference type="GO" id="GO:0006508">
    <property type="term" value="P:proteolysis"/>
    <property type="evidence" value="ECO:0007669"/>
    <property type="project" value="UniProtKB-KW"/>
</dbReference>
<dbReference type="Proteomes" id="UP000276055">
    <property type="component" value="Unassembled WGS sequence"/>
</dbReference>
<dbReference type="PRINTS" id="PR00722">
    <property type="entry name" value="CHYMOTRYPSIN"/>
</dbReference>
<keyword evidence="3" id="KW-0645">Protease</keyword>
<evidence type="ECO:0000256" key="3">
    <source>
        <dbReference type="RuleBase" id="RU363034"/>
    </source>
</evidence>
<protein>
    <submittedName>
        <fullName evidence="6">Trypsin</fullName>
    </submittedName>
</protein>
<evidence type="ECO:0000313" key="6">
    <source>
        <dbReference type="EMBL" id="RKR30305.1"/>
    </source>
</evidence>
<dbReference type="PANTHER" id="PTHR24276">
    <property type="entry name" value="POLYSERASE-RELATED"/>
    <property type="match status" value="1"/>
</dbReference>
<feature type="transmembrane region" description="Helical" evidence="4">
    <location>
        <begin position="26"/>
        <end position="49"/>
    </location>
</feature>
<evidence type="ECO:0000313" key="7">
    <source>
        <dbReference type="Proteomes" id="UP000276055"/>
    </source>
</evidence>
<dbReference type="RefSeq" id="WP_120950379.1">
    <property type="nucleotide sequence ID" value="NZ_RBIR01000001.1"/>
</dbReference>
<dbReference type="AlphaFoldDB" id="A0A495FM54"/>
<organism evidence="6 7">
    <name type="scientific">Arthrobacter oryzae</name>
    <dbReference type="NCBI Taxonomy" id="409290"/>
    <lineage>
        <taxon>Bacteria</taxon>
        <taxon>Bacillati</taxon>
        <taxon>Actinomycetota</taxon>
        <taxon>Actinomycetes</taxon>
        <taxon>Micrococcales</taxon>
        <taxon>Micrococcaceae</taxon>
        <taxon>Arthrobacter</taxon>
    </lineage>
</organism>
<reference evidence="6 7" key="1">
    <citation type="submission" date="2018-10" db="EMBL/GenBank/DDBJ databases">
        <title>Genomic Encyclopedia of Type Strains, Phase IV (KMG-IV): sequencing the most valuable type-strain genomes for metagenomic binning, comparative biology and taxonomic classification.</title>
        <authorList>
            <person name="Goeker M."/>
        </authorList>
    </citation>
    <scope>NUCLEOTIDE SEQUENCE [LARGE SCALE GENOMIC DNA]</scope>
    <source>
        <strain evidence="6 7">DSM 25586</strain>
    </source>
</reference>
<comment type="similarity">
    <text evidence="1">Belongs to the peptidase S1 family.</text>
</comment>
<evidence type="ECO:0000256" key="4">
    <source>
        <dbReference type="SAM" id="Phobius"/>
    </source>
</evidence>
<comment type="caution">
    <text evidence="6">The sequence shown here is derived from an EMBL/GenBank/DDBJ whole genome shotgun (WGS) entry which is preliminary data.</text>
</comment>
<keyword evidence="3" id="KW-0378">Hydrolase</keyword>
<dbReference type="InterPro" id="IPR001314">
    <property type="entry name" value="Peptidase_S1A"/>
</dbReference>
<name>A0A495FM54_9MICC</name>
<dbReference type="EMBL" id="RBIR01000001">
    <property type="protein sequence ID" value="RKR30305.1"/>
    <property type="molecule type" value="Genomic_DNA"/>
</dbReference>
<dbReference type="SMART" id="SM00020">
    <property type="entry name" value="Tryp_SPc"/>
    <property type="match status" value="1"/>
</dbReference>
<dbReference type="InterPro" id="IPR009003">
    <property type="entry name" value="Peptidase_S1_PA"/>
</dbReference>
<keyword evidence="4" id="KW-0812">Transmembrane</keyword>
<dbReference type="Gene3D" id="2.40.10.10">
    <property type="entry name" value="Trypsin-like serine proteases"/>
    <property type="match status" value="1"/>
</dbReference>
<dbReference type="InterPro" id="IPR043504">
    <property type="entry name" value="Peptidase_S1_PA_chymotrypsin"/>
</dbReference>
<evidence type="ECO:0000256" key="2">
    <source>
        <dbReference type="ARBA" id="ARBA00023157"/>
    </source>
</evidence>
<feature type="domain" description="Peptidase S1" evidence="5">
    <location>
        <begin position="48"/>
        <end position="280"/>
    </location>
</feature>
<keyword evidence="4" id="KW-0472">Membrane</keyword>
<dbReference type="InterPro" id="IPR033116">
    <property type="entry name" value="TRYPSIN_SER"/>
</dbReference>
<dbReference type="PROSITE" id="PS00134">
    <property type="entry name" value="TRYPSIN_HIS"/>
    <property type="match status" value="1"/>
</dbReference>
<accession>A0A495FM54</accession>
<dbReference type="OrthoDB" id="3657335at2"/>
<dbReference type="PROSITE" id="PS00135">
    <property type="entry name" value="TRYPSIN_SER"/>
    <property type="match status" value="1"/>
</dbReference>
<evidence type="ECO:0000256" key="1">
    <source>
        <dbReference type="ARBA" id="ARBA00007664"/>
    </source>
</evidence>
<dbReference type="Pfam" id="PF00089">
    <property type="entry name" value="Trypsin"/>
    <property type="match status" value="1"/>
</dbReference>
<gene>
    <name evidence="6" type="ORF">C8D78_0630</name>
</gene>
<dbReference type="PANTHER" id="PTHR24276:SF98">
    <property type="entry name" value="FI18310P1-RELATED"/>
    <property type="match status" value="1"/>
</dbReference>
<dbReference type="InterPro" id="IPR001254">
    <property type="entry name" value="Trypsin_dom"/>
</dbReference>
<keyword evidence="2" id="KW-1015">Disulfide bond</keyword>